<dbReference type="RefSeq" id="WP_219778491.1">
    <property type="nucleotide sequence ID" value="NZ_JAHXPT010000003.1"/>
</dbReference>
<dbReference type="Proteomes" id="UP001519921">
    <property type="component" value="Unassembled WGS sequence"/>
</dbReference>
<dbReference type="SUPFAM" id="SSF51338">
    <property type="entry name" value="Composite domain of metallo-dependent hydrolases"/>
    <property type="match status" value="1"/>
</dbReference>
<dbReference type="PANTHER" id="PTHR43794">
    <property type="entry name" value="AMINOHYDROLASE SSNA-RELATED"/>
    <property type="match status" value="1"/>
</dbReference>
<protein>
    <submittedName>
        <fullName evidence="3">Amidohydrolase</fullName>
    </submittedName>
</protein>
<accession>A0ABS7ALB5</accession>
<dbReference type="Pfam" id="PF01979">
    <property type="entry name" value="Amidohydro_1"/>
    <property type="match status" value="1"/>
</dbReference>
<dbReference type="CDD" id="cd01298">
    <property type="entry name" value="ATZ_TRZ_like"/>
    <property type="match status" value="1"/>
</dbReference>
<dbReference type="SUPFAM" id="SSF51556">
    <property type="entry name" value="Metallo-dependent hydrolases"/>
    <property type="match status" value="1"/>
</dbReference>
<dbReference type="Gene3D" id="2.30.40.10">
    <property type="entry name" value="Urease, subunit C, domain 1"/>
    <property type="match status" value="1"/>
</dbReference>
<evidence type="ECO:0000259" key="2">
    <source>
        <dbReference type="Pfam" id="PF01979"/>
    </source>
</evidence>
<evidence type="ECO:0000313" key="3">
    <source>
        <dbReference type="EMBL" id="MBW6409432.1"/>
    </source>
</evidence>
<proteinExistence type="predicted"/>
<dbReference type="InterPro" id="IPR050287">
    <property type="entry name" value="MTA/SAH_deaminase"/>
</dbReference>
<gene>
    <name evidence="3" type="ORF">KYD98_04955</name>
</gene>
<comment type="caution">
    <text evidence="3">The sequence shown here is derived from an EMBL/GenBank/DDBJ whole genome shotgun (WGS) entry which is preliminary data.</text>
</comment>
<feature type="domain" description="Amidohydrolase-related" evidence="2">
    <location>
        <begin position="51"/>
        <end position="400"/>
    </location>
</feature>
<dbReference type="InterPro" id="IPR006680">
    <property type="entry name" value="Amidohydro-rel"/>
</dbReference>
<dbReference type="InterPro" id="IPR032466">
    <property type="entry name" value="Metal_Hydrolase"/>
</dbReference>
<reference evidence="3 4" key="1">
    <citation type="submission" date="2021-07" db="EMBL/GenBank/DDBJ databases">
        <title>Clostridium weizhouense sp. nov., an anaerobic bacterium isolated from activated sludge of Petroleum wastewater.</title>
        <authorList>
            <person name="Li Q."/>
        </authorList>
    </citation>
    <scope>NUCLEOTIDE SEQUENCE [LARGE SCALE GENOMIC DNA]</scope>
    <source>
        <strain evidence="3 4">YB-6</strain>
    </source>
</reference>
<dbReference type="Gene3D" id="3.20.20.140">
    <property type="entry name" value="Metal-dependent hydrolases"/>
    <property type="match status" value="1"/>
</dbReference>
<name>A0ABS7ALB5_9CLOT</name>
<keyword evidence="1" id="KW-0378">Hydrolase</keyword>
<dbReference type="PANTHER" id="PTHR43794:SF11">
    <property type="entry name" value="AMIDOHYDROLASE-RELATED DOMAIN-CONTAINING PROTEIN"/>
    <property type="match status" value="1"/>
</dbReference>
<dbReference type="EMBL" id="JAHXPT010000003">
    <property type="protein sequence ID" value="MBW6409432.1"/>
    <property type="molecule type" value="Genomic_DNA"/>
</dbReference>
<keyword evidence="4" id="KW-1185">Reference proteome</keyword>
<dbReference type="InterPro" id="IPR011059">
    <property type="entry name" value="Metal-dep_hydrolase_composite"/>
</dbReference>
<evidence type="ECO:0000256" key="1">
    <source>
        <dbReference type="ARBA" id="ARBA00022801"/>
    </source>
</evidence>
<evidence type="ECO:0000313" key="4">
    <source>
        <dbReference type="Proteomes" id="UP001519921"/>
    </source>
</evidence>
<organism evidence="3 4">
    <name type="scientific">Clostridium weizhouense</name>
    <dbReference type="NCBI Taxonomy" id="2859781"/>
    <lineage>
        <taxon>Bacteria</taxon>
        <taxon>Bacillati</taxon>
        <taxon>Bacillota</taxon>
        <taxon>Clostridia</taxon>
        <taxon>Eubacteriales</taxon>
        <taxon>Clostridiaceae</taxon>
        <taxon>Clostridium</taxon>
    </lineage>
</organism>
<sequence>MLFKNITIINENYDVIKDTNVLVQGNKIKYIGSEIPKAYNGEIYDGKNKVAMPGFFNTHCHVPMTLLRGYGEGLPLQRWLQEKIFPFEALLTDEDCYWGTLLGISEMIKSGVVSFTDMYSRLETLVQAIEETGIKANISNSYLKFDDNEDYFKDRSYKDTEFIRNYVKTSVHDRIRGDVSIHAEYTSTEKVVRQISEYCNEANMNMHIHLSETAKEQQACKERHGLTPAEYFFKCGTFKNKTTAAHCVFLEGDDFNILKENKVTVSHCPTSNLKLGSGIAPIKTMLEHDINVTIGTDGAASNNNLNMLEEVNLAALLHKGANNDPLFLGQKDILKISCLNGAASQGREECGCIKVGNRADIIIYDFDKPHMQPAFDVLANIFYSAQASDICLSMIDGNVVYKNGIFTNIDMEKVYYNVNRIKDEKLNLLKL</sequence>